<dbReference type="GO" id="GO:0009319">
    <property type="term" value="C:cytochrome o ubiquinol oxidase complex"/>
    <property type="evidence" value="ECO:0007669"/>
    <property type="project" value="TreeGrafter"/>
</dbReference>
<evidence type="ECO:0000256" key="7">
    <source>
        <dbReference type="SAM" id="Phobius"/>
    </source>
</evidence>
<dbReference type="GO" id="GO:0009486">
    <property type="term" value="F:cytochrome bo3 ubiquinol oxidase activity"/>
    <property type="evidence" value="ECO:0007669"/>
    <property type="project" value="TreeGrafter"/>
</dbReference>
<keyword evidence="5 7" id="KW-1133">Transmembrane helix</keyword>
<keyword evidence="6 7" id="KW-0472">Membrane</keyword>
<dbReference type="GO" id="GO:0005886">
    <property type="term" value="C:plasma membrane"/>
    <property type="evidence" value="ECO:0007669"/>
    <property type="project" value="UniProtKB-SubCell"/>
</dbReference>
<dbReference type="InterPro" id="IPR050968">
    <property type="entry name" value="Cytochrome_c_oxidase_bac_sub4"/>
</dbReference>
<dbReference type="RefSeq" id="WP_060626770.1">
    <property type="nucleotide sequence ID" value="NZ_LCZJ02000065.1"/>
</dbReference>
<reference evidence="8 9" key="1">
    <citation type="journal article" date="2015" name="Int. Biodeterior. Biodegradation">
        <title>Physiological and genetic screening methods for the isolation of methyl tert-butyl ether-degrading bacteria for bioremediation purposes.</title>
        <authorList>
            <person name="Guisado I.M."/>
            <person name="Purswani J."/>
            <person name="Gonzalez Lopez J."/>
            <person name="Pozo C."/>
        </authorList>
    </citation>
    <scope>NUCLEOTIDE SEQUENCE [LARGE SCALE GENOMIC DNA]</scope>
    <source>
        <strain evidence="8 9">SH7</strain>
    </source>
</reference>
<comment type="subcellular location">
    <subcellularLocation>
        <location evidence="1">Cell membrane</location>
        <topology evidence="1">Multi-pass membrane protein</topology>
    </subcellularLocation>
</comment>
<keyword evidence="4 7" id="KW-0812">Transmembrane</keyword>
<evidence type="ECO:0000256" key="3">
    <source>
        <dbReference type="ARBA" id="ARBA00022475"/>
    </source>
</evidence>
<comment type="caution">
    <text evidence="8">The sequence shown here is derived from an EMBL/GenBank/DDBJ whole genome shotgun (WGS) entry which is preliminary data.</text>
</comment>
<feature type="transmembrane region" description="Helical" evidence="7">
    <location>
        <begin position="52"/>
        <end position="72"/>
    </location>
</feature>
<accession>A0A0W1AQD0</accession>
<dbReference type="EMBL" id="LCZJ02000065">
    <property type="protein sequence ID" value="KTD83501.1"/>
    <property type="molecule type" value="Genomic_DNA"/>
</dbReference>
<evidence type="ECO:0000256" key="4">
    <source>
        <dbReference type="ARBA" id="ARBA00022692"/>
    </source>
</evidence>
<evidence type="ECO:0000256" key="1">
    <source>
        <dbReference type="ARBA" id="ARBA00004651"/>
    </source>
</evidence>
<dbReference type="InterPro" id="IPR005171">
    <property type="entry name" value="Cyt_c_oxidase_su4_prok"/>
</dbReference>
<dbReference type="Proteomes" id="UP000054709">
    <property type="component" value="Unassembled WGS sequence"/>
</dbReference>
<evidence type="ECO:0000313" key="8">
    <source>
        <dbReference type="EMBL" id="KTD83501.1"/>
    </source>
</evidence>
<evidence type="ECO:0000313" key="9">
    <source>
        <dbReference type="Proteomes" id="UP000054709"/>
    </source>
</evidence>
<organism evidence="8 9">
    <name type="scientific">Paenibacillus etheri</name>
    <dbReference type="NCBI Taxonomy" id="1306852"/>
    <lineage>
        <taxon>Bacteria</taxon>
        <taxon>Bacillati</taxon>
        <taxon>Bacillota</taxon>
        <taxon>Bacilli</taxon>
        <taxon>Bacillales</taxon>
        <taxon>Paenibacillaceae</taxon>
        <taxon>Paenibacillus</taxon>
    </lineage>
</organism>
<keyword evidence="9" id="KW-1185">Reference proteome</keyword>
<comment type="similarity">
    <text evidence="2">Belongs to the cytochrome c oxidase bacterial subunit 4 family.</text>
</comment>
<evidence type="ECO:0000256" key="6">
    <source>
        <dbReference type="ARBA" id="ARBA00023136"/>
    </source>
</evidence>
<evidence type="ECO:0000256" key="5">
    <source>
        <dbReference type="ARBA" id="ARBA00022989"/>
    </source>
</evidence>
<dbReference type="GO" id="GO:0019646">
    <property type="term" value="P:aerobic electron transport chain"/>
    <property type="evidence" value="ECO:0007669"/>
    <property type="project" value="TreeGrafter"/>
</dbReference>
<dbReference type="Pfam" id="PF03626">
    <property type="entry name" value="COX4_pro"/>
    <property type="match status" value="1"/>
</dbReference>
<feature type="transmembrane region" description="Helical" evidence="7">
    <location>
        <begin position="26"/>
        <end position="46"/>
    </location>
</feature>
<dbReference type="PANTHER" id="PTHR36835">
    <property type="entry name" value="CYTOCHROME BO(3) UBIQUINOL OXIDASE SUBUNIT 4"/>
    <property type="match status" value="1"/>
</dbReference>
<dbReference type="GO" id="GO:0015990">
    <property type="term" value="P:electron transport coupled proton transport"/>
    <property type="evidence" value="ECO:0007669"/>
    <property type="project" value="TreeGrafter"/>
</dbReference>
<protein>
    <submittedName>
        <fullName evidence="8">Cytochrome C oxidase subunit IV</fullName>
    </submittedName>
</protein>
<feature type="transmembrane region" description="Helical" evidence="7">
    <location>
        <begin position="84"/>
        <end position="106"/>
    </location>
</feature>
<name>A0A0W1AQD0_9BACL</name>
<proteinExistence type="inferred from homology"/>
<evidence type="ECO:0000256" key="2">
    <source>
        <dbReference type="ARBA" id="ARBA00008079"/>
    </source>
</evidence>
<keyword evidence="3" id="KW-1003">Cell membrane</keyword>
<sequence length="108" mass="12149">MTTDQHVPENDGYKHRHRHEGPQRHIVVFILSIVLTLIAFAAVAAGGVNATFAVILLLVMAVIQVIVQMGFWMHLKDKGNLIPIIFMLGGFFTAGTCIVMSLYWVWWN</sequence>
<dbReference type="AlphaFoldDB" id="A0A0W1AQD0"/>
<dbReference type="OrthoDB" id="2989516at2"/>
<gene>
    <name evidence="8" type="ORF">UQ64_02385</name>
</gene>
<dbReference type="GO" id="GO:0015078">
    <property type="term" value="F:proton transmembrane transporter activity"/>
    <property type="evidence" value="ECO:0007669"/>
    <property type="project" value="TreeGrafter"/>
</dbReference>
<dbReference type="PANTHER" id="PTHR36835:SF1">
    <property type="entry name" value="CYTOCHROME BO(3) UBIQUINOL OXIDASE SUBUNIT 4"/>
    <property type="match status" value="1"/>
</dbReference>